<comment type="caution">
    <text evidence="1">The sequence shown here is derived from an EMBL/GenBank/DDBJ whole genome shotgun (WGS) entry which is preliminary data.</text>
</comment>
<evidence type="ECO:0000313" key="1">
    <source>
        <dbReference type="EMBL" id="MDN3193710.1"/>
    </source>
</evidence>
<dbReference type="AlphaFoldDB" id="A0AAW7KEQ9"/>
<dbReference type="RefSeq" id="WP_227657098.1">
    <property type="nucleotide sequence ID" value="NZ_CABGRP010000006.1"/>
</dbReference>
<proteinExistence type="predicted"/>
<accession>A0AAW7KEQ9</accession>
<gene>
    <name evidence="1" type="ORF">P0E79_14655</name>
</gene>
<reference evidence="1" key="2">
    <citation type="submission" date="2023-03" db="EMBL/GenBank/DDBJ databases">
        <authorList>
            <person name="Zajac M."/>
            <person name="Kwit R."/>
            <person name="Wasyl D."/>
        </authorList>
    </citation>
    <scope>NUCLEOTIDE SEQUENCE</scope>
    <source>
        <strain evidence="1">691B_2</strain>
    </source>
</reference>
<reference evidence="1" key="1">
    <citation type="journal article" date="2023" name="Pathogens">
        <title>Prevalence of Enterococcus spp. and the Whole-Genome Characteristics of Enterococcus faecium and Enterococcus faecalis Strains Isolated from Free-Living Birds in Poland.</title>
        <authorList>
            <person name="Kwit R."/>
            <person name="Zajac M."/>
            <person name="Smialowska-Weglinska A."/>
            <person name="Skarzynska M."/>
            <person name="Bomba A."/>
            <person name="Lalak A."/>
            <person name="Skrzypiec E."/>
            <person name="Wojdat D."/>
            <person name="Koza W."/>
            <person name="Mikos-Wojewoda E."/>
            <person name="Pasim P."/>
            <person name="Skora M."/>
            <person name="Polak M."/>
            <person name="Wiacek J."/>
            <person name="Wasyl D."/>
        </authorList>
    </citation>
    <scope>NUCLEOTIDE SEQUENCE</scope>
    <source>
        <strain evidence="1">691B_2</strain>
    </source>
</reference>
<protein>
    <submittedName>
        <fullName evidence="1">Uncharacterized protein</fullName>
    </submittedName>
</protein>
<sequence>MASYGLLREGLTAEQVIKLGVFSGKIQDYQQIQVEKITEKESFVTFYQKKNHSFSLRFAVSAEEVTSFLEGKSKLGIIN</sequence>
<dbReference type="Proteomes" id="UP001173174">
    <property type="component" value="Unassembled WGS sequence"/>
</dbReference>
<evidence type="ECO:0000313" key="2">
    <source>
        <dbReference type="Proteomes" id="UP001173174"/>
    </source>
</evidence>
<organism evidence="1 2">
    <name type="scientific">Enterococcus faecalis</name>
    <name type="common">Streptococcus faecalis</name>
    <dbReference type="NCBI Taxonomy" id="1351"/>
    <lineage>
        <taxon>Bacteria</taxon>
        <taxon>Bacillati</taxon>
        <taxon>Bacillota</taxon>
        <taxon>Bacilli</taxon>
        <taxon>Lactobacillales</taxon>
        <taxon>Enterococcaceae</taxon>
        <taxon>Enterococcus</taxon>
    </lineage>
</organism>
<dbReference type="EMBL" id="JAREWH010000028">
    <property type="protein sequence ID" value="MDN3193710.1"/>
    <property type="molecule type" value="Genomic_DNA"/>
</dbReference>
<name>A0AAW7KEQ9_ENTFL</name>